<dbReference type="Proteomes" id="UP001151760">
    <property type="component" value="Unassembled WGS sequence"/>
</dbReference>
<gene>
    <name evidence="1" type="ORF">Tco_1078423</name>
</gene>
<protein>
    <submittedName>
        <fullName evidence="1">Uncharacterized protein</fullName>
    </submittedName>
</protein>
<comment type="caution">
    <text evidence="1">The sequence shown here is derived from an EMBL/GenBank/DDBJ whole genome shotgun (WGS) entry which is preliminary data.</text>
</comment>
<accession>A0ABQ5HP18</accession>
<proteinExistence type="predicted"/>
<dbReference type="EMBL" id="BQNB010019837">
    <property type="protein sequence ID" value="GJT89578.1"/>
    <property type="molecule type" value="Genomic_DNA"/>
</dbReference>
<evidence type="ECO:0000313" key="1">
    <source>
        <dbReference type="EMBL" id="GJT89578.1"/>
    </source>
</evidence>
<reference evidence="1" key="2">
    <citation type="submission" date="2022-01" db="EMBL/GenBank/DDBJ databases">
        <authorList>
            <person name="Yamashiro T."/>
            <person name="Shiraishi A."/>
            <person name="Satake H."/>
            <person name="Nakayama K."/>
        </authorList>
    </citation>
    <scope>NUCLEOTIDE SEQUENCE</scope>
</reference>
<evidence type="ECO:0000313" key="2">
    <source>
        <dbReference type="Proteomes" id="UP001151760"/>
    </source>
</evidence>
<keyword evidence="2" id="KW-1185">Reference proteome</keyword>
<sequence length="218" mass="23232">MILLFASSSRAYSSPALSSPSSSSLLLILENFIWPGALGLHPAYVVAISKQTKASVALEKASSPLKLGTLCFRCSSSGFASRGSRSGTKVGKTIERWKSLSVGICLTSMEEVVDLSVSHETNLSGMELVLYKGDVCAGNSDETEDEPVLVEVSGKELIVNCGGKRNMERAQIQIHAYVEMLVVLDRHGEKAAVELEASLGHGERATVEAVTDLTPGFK</sequence>
<name>A0ABQ5HP18_9ASTR</name>
<reference evidence="1" key="1">
    <citation type="journal article" date="2022" name="Int. J. Mol. Sci.">
        <title>Draft Genome of Tanacetum Coccineum: Genomic Comparison of Closely Related Tanacetum-Family Plants.</title>
        <authorList>
            <person name="Yamashiro T."/>
            <person name="Shiraishi A."/>
            <person name="Nakayama K."/>
            <person name="Satake H."/>
        </authorList>
    </citation>
    <scope>NUCLEOTIDE SEQUENCE</scope>
</reference>
<organism evidence="1 2">
    <name type="scientific">Tanacetum coccineum</name>
    <dbReference type="NCBI Taxonomy" id="301880"/>
    <lineage>
        <taxon>Eukaryota</taxon>
        <taxon>Viridiplantae</taxon>
        <taxon>Streptophyta</taxon>
        <taxon>Embryophyta</taxon>
        <taxon>Tracheophyta</taxon>
        <taxon>Spermatophyta</taxon>
        <taxon>Magnoliopsida</taxon>
        <taxon>eudicotyledons</taxon>
        <taxon>Gunneridae</taxon>
        <taxon>Pentapetalae</taxon>
        <taxon>asterids</taxon>
        <taxon>campanulids</taxon>
        <taxon>Asterales</taxon>
        <taxon>Asteraceae</taxon>
        <taxon>Asteroideae</taxon>
        <taxon>Anthemideae</taxon>
        <taxon>Anthemidinae</taxon>
        <taxon>Tanacetum</taxon>
    </lineage>
</organism>